<dbReference type="GeneID" id="61305471"/>
<evidence type="ECO:0000256" key="2">
    <source>
        <dbReference type="ARBA" id="ARBA00022679"/>
    </source>
</evidence>
<evidence type="ECO:0000313" key="5">
    <source>
        <dbReference type="EMBL" id="SEJ37898.1"/>
    </source>
</evidence>
<dbReference type="NCBIfam" id="NF005526">
    <property type="entry name" value="PRK07179.1"/>
    <property type="match status" value="1"/>
</dbReference>
<evidence type="ECO:0000259" key="4">
    <source>
        <dbReference type="Pfam" id="PF00155"/>
    </source>
</evidence>
<feature type="domain" description="Aminotransferase class I/classII large" evidence="4">
    <location>
        <begin position="57"/>
        <end position="393"/>
    </location>
</feature>
<dbReference type="GO" id="GO:0009102">
    <property type="term" value="P:biotin biosynthetic process"/>
    <property type="evidence" value="ECO:0007669"/>
    <property type="project" value="TreeGrafter"/>
</dbReference>
<sequence>MKAVNNTNNNWRDAHNNDAGLPAFLAARVDRYYEARVQQTWAGGHIMMGREPDAQALHLSSNDYLSIARHPEILDAMCTSIRSDGNGLLMSGIFLHGDACPQLLLEDRFARYMGTEASVLCQSGFAANTGLIQSIANAQTPVYVDMMAHMSLWEGIRSAGAKPISFMHNDAEHLEQRIRRYGPGIVMVDSVYSTNGSVCPLQAFADVCATHDCVFVVDESHSLGTHGPHGAGLVAELGLGDRVHFRTASLAKAFAGRAGIISCSRRFQEYFKFEALPAIFSSTLLPHETAGLAATLDVIERDDWRRTRLASNAAYVRSSLAGFGYNLNGSETQIVALEAGPETQTIVLRDALEARGIFGSVFCAPATAQNRSLIRLSINAAMSDADLERLVEACKAIRDEVQMWNWPSTRRLLERGEGRSRTRQAPALIELPEAA</sequence>
<dbReference type="GO" id="GO:0008710">
    <property type="term" value="F:8-amino-7-oxononanoate synthase activity"/>
    <property type="evidence" value="ECO:0007669"/>
    <property type="project" value="TreeGrafter"/>
</dbReference>
<dbReference type="Proteomes" id="UP000183529">
    <property type="component" value="Unassembled WGS sequence"/>
</dbReference>
<comment type="caution">
    <text evidence="5">The sequence shown here is derived from an EMBL/GenBank/DDBJ whole genome shotgun (WGS) entry which is preliminary data.</text>
</comment>
<dbReference type="EMBL" id="FNZM01000004">
    <property type="protein sequence ID" value="SEJ37898.1"/>
    <property type="molecule type" value="Genomic_DNA"/>
</dbReference>
<dbReference type="InterPro" id="IPR004839">
    <property type="entry name" value="Aminotransferase_I/II_large"/>
</dbReference>
<dbReference type="Gene3D" id="3.90.1150.10">
    <property type="entry name" value="Aspartate Aminotransferase, domain 1"/>
    <property type="match status" value="1"/>
</dbReference>
<dbReference type="AlphaFoldDB" id="A0AAQ1JT69"/>
<dbReference type="PANTHER" id="PTHR13693:SF100">
    <property type="entry name" value="8-AMINO-7-OXONONANOATE SYNTHASE"/>
    <property type="match status" value="1"/>
</dbReference>
<dbReference type="SUPFAM" id="SSF53383">
    <property type="entry name" value="PLP-dependent transferases"/>
    <property type="match status" value="1"/>
</dbReference>
<evidence type="ECO:0000313" key="6">
    <source>
        <dbReference type="Proteomes" id="UP000183529"/>
    </source>
</evidence>
<dbReference type="Pfam" id="PF00155">
    <property type="entry name" value="Aminotran_1_2"/>
    <property type="match status" value="1"/>
</dbReference>
<gene>
    <name evidence="5" type="ORF">SAMN05216550_104227</name>
</gene>
<dbReference type="InterPro" id="IPR015422">
    <property type="entry name" value="PyrdxlP-dep_Trfase_small"/>
</dbReference>
<dbReference type="InterPro" id="IPR050087">
    <property type="entry name" value="AON_synthase_class-II"/>
</dbReference>
<dbReference type="GO" id="GO:0030170">
    <property type="term" value="F:pyridoxal phosphate binding"/>
    <property type="evidence" value="ECO:0007669"/>
    <property type="project" value="InterPro"/>
</dbReference>
<accession>A0AAQ1JT69</accession>
<comment type="cofactor">
    <cofactor evidence="1">
        <name>pyridoxal 5'-phosphate</name>
        <dbReference type="ChEBI" id="CHEBI:597326"/>
    </cofactor>
</comment>
<keyword evidence="3" id="KW-0663">Pyridoxal phosphate</keyword>
<dbReference type="PANTHER" id="PTHR13693">
    <property type="entry name" value="CLASS II AMINOTRANSFERASE/8-AMINO-7-OXONONANOATE SYNTHASE"/>
    <property type="match status" value="1"/>
</dbReference>
<keyword evidence="2" id="KW-0808">Transferase</keyword>
<dbReference type="Gene3D" id="3.40.640.10">
    <property type="entry name" value="Type I PLP-dependent aspartate aminotransferase-like (Major domain)"/>
    <property type="match status" value="1"/>
</dbReference>
<evidence type="ECO:0000256" key="3">
    <source>
        <dbReference type="ARBA" id="ARBA00022898"/>
    </source>
</evidence>
<protein>
    <submittedName>
        <fullName evidence="5">CAI-1 autoinducer synthase</fullName>
    </submittedName>
</protein>
<dbReference type="InterPro" id="IPR015421">
    <property type="entry name" value="PyrdxlP-dep_Trfase_major"/>
</dbReference>
<name>A0AAQ1JT69_9BURK</name>
<reference evidence="5 6" key="1">
    <citation type="submission" date="2016-10" db="EMBL/GenBank/DDBJ databases">
        <authorList>
            <person name="Varghese N."/>
            <person name="Submissions S."/>
        </authorList>
    </citation>
    <scope>NUCLEOTIDE SEQUENCE [LARGE SCALE GENOMIC DNA]</scope>
    <source>
        <strain evidence="5 6">LMG 22274</strain>
    </source>
</reference>
<evidence type="ECO:0000256" key="1">
    <source>
        <dbReference type="ARBA" id="ARBA00001933"/>
    </source>
</evidence>
<dbReference type="InterPro" id="IPR015424">
    <property type="entry name" value="PyrdxlP-dep_Trfase"/>
</dbReference>
<proteinExistence type="predicted"/>
<organism evidence="5 6">
    <name type="scientific">Paraburkholderia tropica</name>
    <dbReference type="NCBI Taxonomy" id="92647"/>
    <lineage>
        <taxon>Bacteria</taxon>
        <taxon>Pseudomonadati</taxon>
        <taxon>Pseudomonadota</taxon>
        <taxon>Betaproteobacteria</taxon>
        <taxon>Burkholderiales</taxon>
        <taxon>Burkholderiaceae</taxon>
        <taxon>Paraburkholderia</taxon>
    </lineage>
</organism>
<dbReference type="RefSeq" id="WP_074982462.1">
    <property type="nucleotide sequence ID" value="NZ_CADFGN010000007.1"/>
</dbReference>